<reference evidence="1 2" key="1">
    <citation type="submission" date="2018-12" db="EMBL/GenBank/DDBJ databases">
        <title>Complete Genome Sequence of the Corallopyronin A producing Myxobacterium Corallococcus coralloides B035.</title>
        <authorList>
            <person name="Bouhired S.M."/>
            <person name="Rupp O."/>
            <person name="Blom J."/>
            <person name="Schaeberle T.F."/>
            <person name="Kehraus S."/>
            <person name="Schiefer A."/>
            <person name="Pfarr K."/>
            <person name="Goesmann A."/>
            <person name="Hoerauf A."/>
            <person name="Koenig G.M."/>
        </authorList>
    </citation>
    <scope>NUCLEOTIDE SEQUENCE [LARGE SCALE GENOMIC DNA]</scope>
    <source>
        <strain evidence="1 2">B035</strain>
    </source>
</reference>
<dbReference type="AlphaFoldDB" id="A0A410RS71"/>
<dbReference type="EMBL" id="CP034669">
    <property type="protein sequence ID" value="QAT84760.1"/>
    <property type="molecule type" value="Genomic_DNA"/>
</dbReference>
<gene>
    <name evidence="1" type="ORF">EJ065_3194</name>
</gene>
<evidence type="ECO:0000313" key="1">
    <source>
        <dbReference type="EMBL" id="QAT84760.1"/>
    </source>
</evidence>
<organism evidence="1 2">
    <name type="scientific">Corallococcus coralloides</name>
    <name type="common">Myxococcus coralloides</name>
    <dbReference type="NCBI Taxonomy" id="184914"/>
    <lineage>
        <taxon>Bacteria</taxon>
        <taxon>Pseudomonadati</taxon>
        <taxon>Myxococcota</taxon>
        <taxon>Myxococcia</taxon>
        <taxon>Myxococcales</taxon>
        <taxon>Cystobacterineae</taxon>
        <taxon>Myxococcaceae</taxon>
        <taxon>Corallococcus</taxon>
    </lineage>
</organism>
<dbReference type="Proteomes" id="UP000288758">
    <property type="component" value="Chromosome"/>
</dbReference>
<evidence type="ECO:0000313" key="2">
    <source>
        <dbReference type="Proteomes" id="UP000288758"/>
    </source>
</evidence>
<accession>A0A410RS71</accession>
<proteinExistence type="predicted"/>
<dbReference type="RefSeq" id="WP_240672880.1">
    <property type="nucleotide sequence ID" value="NZ_CP034669.1"/>
</dbReference>
<name>A0A410RS71_CORCK</name>
<sequence length="77" mass="8164">MLRDDVRPVCVDFQVKDLGNGRVVEAEGELDLLDQPLAALESDGIAQALDGDVPSKGRDSRRALARAFRLTGGASVA</sequence>
<protein>
    <submittedName>
        <fullName evidence="1">Uncharacterized protein</fullName>
    </submittedName>
</protein>